<keyword evidence="4" id="KW-1185">Reference proteome</keyword>
<sequence length="384" mass="40666">MDPETFAQLMTPRGQELLGEIAARAGVESDLALGTRLRRTHPVDLVAAAVTQNHLRGKAVRKFGADAAKMFFTHDALEQSTRMSVATHRAERLASTGATAVVDLGCGIGGDLIALARAGLSVRGVEQDPVRAAIAEANLRGLGLAGEVVCADAREVDIRPDEVAFIDPARRDGRGRTFSTADLQPPWDWVRGLLAGRAVAKVMPGLAHDAVPDGVEAEWVSDGGDLVEACLWGVPFATAARRATVLPSGAGLVASDAPVQVGDVGTYLYEPDDAVIRSGLVGELAATLDGWLPDPHIAYVSSERAVATPLARGFRIVEELPFREKALKAALQERGVGTLTIKKRGVDVVPEEVVRRMKLKGSATALVVMTRVRGIGAAYLVERI</sequence>
<dbReference type="GO" id="GO:0032259">
    <property type="term" value="P:methylation"/>
    <property type="evidence" value="ECO:0007669"/>
    <property type="project" value="UniProtKB-KW"/>
</dbReference>
<evidence type="ECO:0000313" key="3">
    <source>
        <dbReference type="EMBL" id="QGG42522.1"/>
    </source>
</evidence>
<dbReference type="PANTHER" id="PTHR14741:SF32">
    <property type="entry name" value="TRIMETHYLGUANOSINE SYNTHASE"/>
    <property type="match status" value="1"/>
</dbReference>
<dbReference type="PANTHER" id="PTHR14741">
    <property type="entry name" value="S-ADENOSYLMETHIONINE-DEPENDENT METHYLTRANSFERASE RELATED"/>
    <property type="match status" value="1"/>
</dbReference>
<gene>
    <name evidence="3" type="ORF">GEV26_14685</name>
</gene>
<dbReference type="Pfam" id="PF13649">
    <property type="entry name" value="Methyltransf_25"/>
    <property type="match status" value="1"/>
</dbReference>
<dbReference type="Proteomes" id="UP000392064">
    <property type="component" value="Chromosome"/>
</dbReference>
<evidence type="ECO:0000313" key="4">
    <source>
        <dbReference type="Proteomes" id="UP000392064"/>
    </source>
</evidence>
<keyword evidence="3" id="KW-0489">Methyltransferase</keyword>
<evidence type="ECO:0000259" key="1">
    <source>
        <dbReference type="Pfam" id="PF13649"/>
    </source>
</evidence>
<keyword evidence="3" id="KW-0808">Transferase</keyword>
<dbReference type="GO" id="GO:0008168">
    <property type="term" value="F:methyltransferase activity"/>
    <property type="evidence" value="ECO:0007669"/>
    <property type="project" value="UniProtKB-KW"/>
</dbReference>
<dbReference type="InterPro" id="IPR041497">
    <property type="entry name" value="Thump-like"/>
</dbReference>
<dbReference type="CDD" id="cd02440">
    <property type="entry name" value="AdoMet_MTases"/>
    <property type="match status" value="1"/>
</dbReference>
<protein>
    <submittedName>
        <fullName evidence="3">Methyltransferase domain-containing protein</fullName>
    </submittedName>
</protein>
<dbReference type="EMBL" id="CP045737">
    <property type="protein sequence ID" value="QGG42522.1"/>
    <property type="molecule type" value="Genomic_DNA"/>
</dbReference>
<proteinExistence type="predicted"/>
<dbReference type="AlphaFoldDB" id="A0A5Q2MN17"/>
<evidence type="ECO:0000259" key="2">
    <source>
        <dbReference type="Pfam" id="PF18096"/>
    </source>
</evidence>
<dbReference type="RefSeq" id="WP_153654247.1">
    <property type="nucleotide sequence ID" value="NZ_CP045737.1"/>
</dbReference>
<dbReference type="InterPro" id="IPR029063">
    <property type="entry name" value="SAM-dependent_MTases_sf"/>
</dbReference>
<feature type="domain" description="Methyltransferase" evidence="1">
    <location>
        <begin position="101"/>
        <end position="163"/>
    </location>
</feature>
<name>A0A5Q2MN17_9ACTN</name>
<dbReference type="KEGG" id="aef:GEV26_14685"/>
<organism evidence="3 4">
    <name type="scientific">Aeromicrobium yanjiei</name>
    <dbReference type="NCBI Taxonomy" id="2662028"/>
    <lineage>
        <taxon>Bacteria</taxon>
        <taxon>Bacillati</taxon>
        <taxon>Actinomycetota</taxon>
        <taxon>Actinomycetes</taxon>
        <taxon>Propionibacteriales</taxon>
        <taxon>Nocardioidaceae</taxon>
        <taxon>Aeromicrobium</taxon>
    </lineage>
</organism>
<dbReference type="SUPFAM" id="SSF53335">
    <property type="entry name" value="S-adenosyl-L-methionine-dependent methyltransferases"/>
    <property type="match status" value="1"/>
</dbReference>
<dbReference type="InterPro" id="IPR041698">
    <property type="entry name" value="Methyltransf_25"/>
</dbReference>
<reference evidence="3 4" key="1">
    <citation type="submission" date="2019-11" db="EMBL/GenBank/DDBJ databases">
        <authorList>
            <person name="Li J."/>
        </authorList>
    </citation>
    <scope>NUCLEOTIDE SEQUENCE [LARGE SCALE GENOMIC DNA]</scope>
    <source>
        <strain evidence="3 4">MF47</strain>
    </source>
</reference>
<dbReference type="Gene3D" id="3.40.50.150">
    <property type="entry name" value="Vaccinia Virus protein VP39"/>
    <property type="match status" value="1"/>
</dbReference>
<dbReference type="Pfam" id="PF18096">
    <property type="entry name" value="Thump_like"/>
    <property type="match status" value="1"/>
</dbReference>
<accession>A0A5Q2MN17</accession>
<feature type="domain" description="THUMP-like" evidence="2">
    <location>
        <begin position="311"/>
        <end position="383"/>
    </location>
</feature>